<gene>
    <name evidence="1" type="ORF">FC695_32305</name>
</gene>
<accession>A0A9X9A2K5</accession>
<feature type="non-terminal residue" evidence="1">
    <location>
        <position position="1"/>
    </location>
</feature>
<comment type="caution">
    <text evidence="1">The sequence shown here is derived from an EMBL/GenBank/DDBJ whole genome shotgun (WGS) entry which is preliminary data.</text>
</comment>
<dbReference type="InterPro" id="IPR006530">
    <property type="entry name" value="YD"/>
</dbReference>
<proteinExistence type="predicted"/>
<protein>
    <submittedName>
        <fullName evidence="1">Wall-associated protein</fullName>
    </submittedName>
</protein>
<sequence>PLGSGNNWFDTRHNRIEGEKDWTNRQVTFKTTDQTKKVRIYLQVDYNRADSSGSAWFDKIQLEKGEVSSSFNPIENSSLENMAGNGCMPGWIRGDGTSCDPKDVSQQESFTGHSSIVLERSQYGGSDVGYGKHITINQKKAEPITLTGMSKSVNVENTAPDKLSRDYSIWADVHYQDGSGENFQAKFPSGTNDWNRSAVVIPATKPIKRMEVYLLFRRENKGKVWFDDIRLLEGNALIKNEYDNDGNVVATYDEEGQKNTFAYDASGNKKSETDEKG</sequence>
<dbReference type="Pfam" id="PF05593">
    <property type="entry name" value="RHS_repeat"/>
    <property type="match status" value="1"/>
</dbReference>
<evidence type="ECO:0000313" key="2">
    <source>
        <dbReference type="Proteomes" id="UP000308444"/>
    </source>
</evidence>
<feature type="non-terminal residue" evidence="1">
    <location>
        <position position="277"/>
    </location>
</feature>
<dbReference type="AlphaFoldDB" id="A0A9X9A2K5"/>
<name>A0A9X9A2K5_BACCE</name>
<dbReference type="NCBIfam" id="TIGR01643">
    <property type="entry name" value="YD_repeat_2x"/>
    <property type="match status" value="1"/>
</dbReference>
<organism evidence="1 2">
    <name type="scientific">Bacillus cereus</name>
    <dbReference type="NCBI Taxonomy" id="1396"/>
    <lineage>
        <taxon>Bacteria</taxon>
        <taxon>Bacillati</taxon>
        <taxon>Bacillota</taxon>
        <taxon>Bacilli</taxon>
        <taxon>Bacillales</taxon>
        <taxon>Bacillaceae</taxon>
        <taxon>Bacillus</taxon>
        <taxon>Bacillus cereus group</taxon>
    </lineage>
</organism>
<dbReference type="Proteomes" id="UP000308444">
    <property type="component" value="Unassembled WGS sequence"/>
</dbReference>
<evidence type="ECO:0000313" key="1">
    <source>
        <dbReference type="EMBL" id="TKI91751.1"/>
    </source>
</evidence>
<dbReference type="Gene3D" id="2.60.120.260">
    <property type="entry name" value="Galactose-binding domain-like"/>
    <property type="match status" value="2"/>
</dbReference>
<dbReference type="InterPro" id="IPR031325">
    <property type="entry name" value="RHS_repeat"/>
</dbReference>
<reference evidence="1 2" key="1">
    <citation type="journal article" date="2019" name="Environ. Microbiol.">
        <title>An active ?-lactamase is a part of an orchestrated cell wall stress resistance network of Bacillus subtilis and related rhizosphere species.</title>
        <authorList>
            <person name="Bucher T."/>
            <person name="Keren-Paz A."/>
            <person name="Hausser J."/>
            <person name="Olender T."/>
            <person name="Cytryn E."/>
            <person name="Kolodkin-Gal I."/>
        </authorList>
    </citation>
    <scope>NUCLEOTIDE SEQUENCE [LARGE SCALE GENOMIC DNA]</scope>
    <source>
        <strain evidence="1 2">I32</strain>
    </source>
</reference>
<dbReference type="EMBL" id="SZOH01003112">
    <property type="protein sequence ID" value="TKI91751.1"/>
    <property type="molecule type" value="Genomic_DNA"/>
</dbReference>